<dbReference type="EMBL" id="JBITLV010000007">
    <property type="protein sequence ID" value="MFI7589351.1"/>
    <property type="molecule type" value="Genomic_DNA"/>
</dbReference>
<protein>
    <submittedName>
        <fullName evidence="1">Nitroreductase family deazaflavin-dependent oxidoreductase</fullName>
    </submittedName>
</protein>
<name>A0ABW8ASJ9_9ACTN</name>
<reference evidence="1 2" key="1">
    <citation type="submission" date="2024-10" db="EMBL/GenBank/DDBJ databases">
        <title>The Natural Products Discovery Center: Release of the First 8490 Sequenced Strains for Exploring Actinobacteria Biosynthetic Diversity.</title>
        <authorList>
            <person name="Kalkreuter E."/>
            <person name="Kautsar S.A."/>
            <person name="Yang D."/>
            <person name="Bader C.D."/>
            <person name="Teijaro C.N."/>
            <person name="Fluegel L."/>
            <person name="Davis C.M."/>
            <person name="Simpson J.R."/>
            <person name="Lauterbach L."/>
            <person name="Steele A.D."/>
            <person name="Gui C."/>
            <person name="Meng S."/>
            <person name="Li G."/>
            <person name="Viehrig K."/>
            <person name="Ye F."/>
            <person name="Su P."/>
            <person name="Kiefer A.F."/>
            <person name="Nichols A."/>
            <person name="Cepeda A.J."/>
            <person name="Yan W."/>
            <person name="Fan B."/>
            <person name="Jiang Y."/>
            <person name="Adhikari A."/>
            <person name="Zheng C.-J."/>
            <person name="Schuster L."/>
            <person name="Cowan T.M."/>
            <person name="Smanski M.J."/>
            <person name="Chevrette M.G."/>
            <person name="De Carvalho L.P.S."/>
            <person name="Shen B."/>
        </authorList>
    </citation>
    <scope>NUCLEOTIDE SEQUENCE [LARGE SCALE GENOMIC DNA]</scope>
    <source>
        <strain evidence="1 2">NPDC049639</strain>
    </source>
</reference>
<dbReference type="Pfam" id="PF04075">
    <property type="entry name" value="F420H2_quin_red"/>
    <property type="match status" value="1"/>
</dbReference>
<keyword evidence="2" id="KW-1185">Reference proteome</keyword>
<dbReference type="InterPro" id="IPR004378">
    <property type="entry name" value="F420H2_quin_Rdtase"/>
</dbReference>
<evidence type="ECO:0000313" key="2">
    <source>
        <dbReference type="Proteomes" id="UP001612915"/>
    </source>
</evidence>
<dbReference type="NCBIfam" id="TIGR00026">
    <property type="entry name" value="hi_GC_TIGR00026"/>
    <property type="match status" value="1"/>
</dbReference>
<accession>A0ABW8ASJ9</accession>
<dbReference type="Gene3D" id="2.30.110.10">
    <property type="entry name" value="Electron Transport, Fmn-binding Protein, Chain A"/>
    <property type="match status" value="1"/>
</dbReference>
<sequence>MTEQPRRYLAPGVLTQHVFNRTVAVLTRCGISLMGSRVLTVVGRTSGQPRSTPVNLLTIGEARYLVAPRGETQWVRNLRAAGNGTLTYGRHAEPFTAVELSDAEKPPVLREYIRKWKWEVGYFLEGLDADSDDAAIAAAAPGFPAFRIDSVYD</sequence>
<dbReference type="InterPro" id="IPR012349">
    <property type="entry name" value="Split_barrel_FMN-bd"/>
</dbReference>
<organism evidence="1 2">
    <name type="scientific">Spongisporangium articulatum</name>
    <dbReference type="NCBI Taxonomy" id="3362603"/>
    <lineage>
        <taxon>Bacteria</taxon>
        <taxon>Bacillati</taxon>
        <taxon>Actinomycetota</taxon>
        <taxon>Actinomycetes</taxon>
        <taxon>Kineosporiales</taxon>
        <taxon>Kineosporiaceae</taxon>
        <taxon>Spongisporangium</taxon>
    </lineage>
</organism>
<evidence type="ECO:0000313" key="1">
    <source>
        <dbReference type="EMBL" id="MFI7589351.1"/>
    </source>
</evidence>
<comment type="caution">
    <text evidence="1">The sequence shown here is derived from an EMBL/GenBank/DDBJ whole genome shotgun (WGS) entry which is preliminary data.</text>
</comment>
<dbReference type="Proteomes" id="UP001612915">
    <property type="component" value="Unassembled WGS sequence"/>
</dbReference>
<dbReference type="RefSeq" id="WP_398283946.1">
    <property type="nucleotide sequence ID" value="NZ_JBITLV010000007.1"/>
</dbReference>
<dbReference type="SUPFAM" id="SSF50475">
    <property type="entry name" value="FMN-binding split barrel"/>
    <property type="match status" value="1"/>
</dbReference>
<proteinExistence type="predicted"/>
<gene>
    <name evidence="1" type="ORF">ACIB24_19975</name>
</gene>